<dbReference type="InterPro" id="IPR002346">
    <property type="entry name" value="Mopterin_DH_FAD-bd"/>
</dbReference>
<evidence type="ECO:0000313" key="5">
    <source>
        <dbReference type="EMBL" id="TSB48312.1"/>
    </source>
</evidence>
<keyword evidence="2" id="KW-0274">FAD</keyword>
<dbReference type="RefSeq" id="WP_143846657.1">
    <property type="nucleotide sequence ID" value="NZ_VLXZ01000001.1"/>
</dbReference>
<organism evidence="5 6">
    <name type="scientific">Alkalicoccobacillus porphyridii</name>
    <dbReference type="NCBI Taxonomy" id="2597270"/>
    <lineage>
        <taxon>Bacteria</taxon>
        <taxon>Bacillati</taxon>
        <taxon>Bacillota</taxon>
        <taxon>Bacilli</taxon>
        <taxon>Bacillales</taxon>
        <taxon>Bacillaceae</taxon>
        <taxon>Alkalicoccobacillus</taxon>
    </lineage>
</organism>
<dbReference type="InterPro" id="IPR016166">
    <property type="entry name" value="FAD-bd_PCMH"/>
</dbReference>
<evidence type="ECO:0000256" key="2">
    <source>
        <dbReference type="ARBA" id="ARBA00022827"/>
    </source>
</evidence>
<gene>
    <name evidence="5" type="ORF">FN960_01805</name>
</gene>
<evidence type="ECO:0000256" key="1">
    <source>
        <dbReference type="ARBA" id="ARBA00022630"/>
    </source>
</evidence>
<protein>
    <recommendedName>
        <fullName evidence="4">FAD-binding PCMH-type domain-containing protein</fullName>
    </recommendedName>
</protein>
<keyword evidence="1" id="KW-0285">Flavoprotein</keyword>
<accession>A0A554A3P7</accession>
<evidence type="ECO:0000259" key="4">
    <source>
        <dbReference type="PROSITE" id="PS51387"/>
    </source>
</evidence>
<dbReference type="SUPFAM" id="SSF56176">
    <property type="entry name" value="FAD-binding/transporter-associated domain-like"/>
    <property type="match status" value="1"/>
</dbReference>
<dbReference type="InterPro" id="IPR005107">
    <property type="entry name" value="CO_DH_flav_C"/>
</dbReference>
<dbReference type="PANTHER" id="PTHR42659:SF2">
    <property type="entry name" value="XANTHINE DEHYDROGENASE SUBUNIT C-RELATED"/>
    <property type="match status" value="1"/>
</dbReference>
<sequence>MQQLFTNQIKVWTPQSVEEAWSLKQTYGEDAEYVSGGTLIQLRREQTGFMAKHLISLDFITGFQEVAHEKKSSQLTIGAGVRLRAGSLNPDIQSMFPILHQALRTVGARAIQNQASVGGNIAYRKGDIIPALLALDAQLTLYHETGYQLVPISEYMSTPLNSPVLITAIHLPVPNKTAGEMYFFEKLGRREAFVPSTLTVSIYIKWNELGEIVYARLAVGGGDHSPQRLTNCESLLMQQAVKSIVVKQIHRLIKNELVIEGNDFTSGDYQSMVAANLISASLSDAAQSIG</sequence>
<dbReference type="Pfam" id="PF03450">
    <property type="entry name" value="CO_deh_flav_C"/>
    <property type="match status" value="1"/>
</dbReference>
<dbReference type="AlphaFoldDB" id="A0A554A3P7"/>
<dbReference type="GO" id="GO:0071949">
    <property type="term" value="F:FAD binding"/>
    <property type="evidence" value="ECO:0007669"/>
    <property type="project" value="InterPro"/>
</dbReference>
<proteinExistence type="predicted"/>
<evidence type="ECO:0000313" key="6">
    <source>
        <dbReference type="Proteomes" id="UP000318521"/>
    </source>
</evidence>
<dbReference type="PROSITE" id="PS51387">
    <property type="entry name" value="FAD_PCMH"/>
    <property type="match status" value="1"/>
</dbReference>
<evidence type="ECO:0000256" key="3">
    <source>
        <dbReference type="ARBA" id="ARBA00023002"/>
    </source>
</evidence>
<dbReference type="Proteomes" id="UP000318521">
    <property type="component" value="Unassembled WGS sequence"/>
</dbReference>
<dbReference type="InterPro" id="IPR051312">
    <property type="entry name" value="Diverse_Substr_Oxidored"/>
</dbReference>
<keyword evidence="6" id="KW-1185">Reference proteome</keyword>
<dbReference type="PANTHER" id="PTHR42659">
    <property type="entry name" value="XANTHINE DEHYDROGENASE SUBUNIT C-RELATED"/>
    <property type="match status" value="1"/>
</dbReference>
<reference evidence="5 6" key="1">
    <citation type="submission" date="2019-07" db="EMBL/GenBank/DDBJ databases">
        <authorList>
            <person name="Park Y.J."/>
            <person name="Jeong S.E."/>
            <person name="Jung H.S."/>
        </authorList>
    </citation>
    <scope>NUCLEOTIDE SEQUENCE [LARGE SCALE GENOMIC DNA]</scope>
    <source>
        <strain evidence="6">P16(2019)</strain>
    </source>
</reference>
<dbReference type="InterPro" id="IPR036683">
    <property type="entry name" value="CO_DH_flav_C_dom_sf"/>
</dbReference>
<comment type="caution">
    <text evidence="5">The sequence shown here is derived from an EMBL/GenBank/DDBJ whole genome shotgun (WGS) entry which is preliminary data.</text>
</comment>
<dbReference type="Pfam" id="PF00941">
    <property type="entry name" value="FAD_binding_5"/>
    <property type="match status" value="1"/>
</dbReference>
<dbReference type="Gene3D" id="3.30.390.50">
    <property type="entry name" value="CO dehydrogenase flavoprotein, C-terminal domain"/>
    <property type="match status" value="1"/>
</dbReference>
<feature type="domain" description="FAD-binding PCMH-type" evidence="4">
    <location>
        <begin position="4"/>
        <end position="176"/>
    </location>
</feature>
<dbReference type="Gene3D" id="3.30.465.10">
    <property type="match status" value="1"/>
</dbReference>
<dbReference type="InterPro" id="IPR036318">
    <property type="entry name" value="FAD-bd_PCMH-like_sf"/>
</dbReference>
<dbReference type="SUPFAM" id="SSF55447">
    <property type="entry name" value="CO dehydrogenase flavoprotein C-terminal domain-like"/>
    <property type="match status" value="1"/>
</dbReference>
<keyword evidence="3" id="KW-0560">Oxidoreductase</keyword>
<dbReference type="GO" id="GO:0016491">
    <property type="term" value="F:oxidoreductase activity"/>
    <property type="evidence" value="ECO:0007669"/>
    <property type="project" value="UniProtKB-KW"/>
</dbReference>
<dbReference type="EMBL" id="VLXZ01000001">
    <property type="protein sequence ID" value="TSB48312.1"/>
    <property type="molecule type" value="Genomic_DNA"/>
</dbReference>
<dbReference type="InterPro" id="IPR016169">
    <property type="entry name" value="FAD-bd_PCMH_sub2"/>
</dbReference>
<name>A0A554A3P7_9BACI</name>
<dbReference type="OrthoDB" id="9774454at2"/>